<keyword evidence="2" id="KW-1185">Reference proteome</keyword>
<evidence type="ECO:0000313" key="1">
    <source>
        <dbReference type="EMBL" id="GFH32792.1"/>
    </source>
</evidence>
<sequence>MVEAWGHLLNRQFSTEVRTSLTKFRCTEGVVDDAMHFIFGCTATSSIREQSEFAMTFQNSNENLHDFILSPCAPLFVHLALKCVAESPEILEGEGGQAA</sequence>
<gene>
    <name evidence="1" type="ORF">HaLaN_32073</name>
</gene>
<name>A0A6A0AJ60_HAELA</name>
<comment type="caution">
    <text evidence="1">The sequence shown here is derived from an EMBL/GenBank/DDBJ whole genome shotgun (WGS) entry which is preliminary data.</text>
</comment>
<dbReference type="EMBL" id="BLLF01007141">
    <property type="protein sequence ID" value="GFH32792.1"/>
    <property type="molecule type" value="Genomic_DNA"/>
</dbReference>
<dbReference type="Proteomes" id="UP000485058">
    <property type="component" value="Unassembled WGS sequence"/>
</dbReference>
<organism evidence="1 2">
    <name type="scientific">Haematococcus lacustris</name>
    <name type="common">Green alga</name>
    <name type="synonym">Haematococcus pluvialis</name>
    <dbReference type="NCBI Taxonomy" id="44745"/>
    <lineage>
        <taxon>Eukaryota</taxon>
        <taxon>Viridiplantae</taxon>
        <taxon>Chlorophyta</taxon>
        <taxon>core chlorophytes</taxon>
        <taxon>Chlorophyceae</taxon>
        <taxon>CS clade</taxon>
        <taxon>Chlamydomonadales</taxon>
        <taxon>Haematococcaceae</taxon>
        <taxon>Haematococcus</taxon>
    </lineage>
</organism>
<proteinExistence type="predicted"/>
<protein>
    <submittedName>
        <fullName evidence="1">Uncharacterized protein</fullName>
    </submittedName>
</protein>
<evidence type="ECO:0000313" key="2">
    <source>
        <dbReference type="Proteomes" id="UP000485058"/>
    </source>
</evidence>
<dbReference type="AlphaFoldDB" id="A0A6A0AJ60"/>
<reference evidence="1 2" key="1">
    <citation type="submission" date="2020-02" db="EMBL/GenBank/DDBJ databases">
        <title>Draft genome sequence of Haematococcus lacustris strain NIES-144.</title>
        <authorList>
            <person name="Morimoto D."/>
            <person name="Nakagawa S."/>
            <person name="Yoshida T."/>
            <person name="Sawayama S."/>
        </authorList>
    </citation>
    <scope>NUCLEOTIDE SEQUENCE [LARGE SCALE GENOMIC DNA]</scope>
    <source>
        <strain evidence="1 2">NIES-144</strain>
    </source>
</reference>
<accession>A0A6A0AJ60</accession>